<evidence type="ECO:0000313" key="6">
    <source>
        <dbReference type="EMBL" id="BDX04645.1"/>
    </source>
</evidence>
<keyword evidence="7" id="KW-1185">Reference proteome</keyword>
<dbReference type="SUPFAM" id="SSF53850">
    <property type="entry name" value="Periplasmic binding protein-like II"/>
    <property type="match status" value="1"/>
</dbReference>
<keyword evidence="2" id="KW-0805">Transcription regulation</keyword>
<dbReference type="InterPro" id="IPR000847">
    <property type="entry name" value="LysR_HTH_N"/>
</dbReference>
<dbReference type="Gene3D" id="3.40.190.290">
    <property type="match status" value="1"/>
</dbReference>
<dbReference type="PANTHER" id="PTHR30126">
    <property type="entry name" value="HTH-TYPE TRANSCRIPTIONAL REGULATOR"/>
    <property type="match status" value="1"/>
</dbReference>
<dbReference type="GO" id="GO:0003700">
    <property type="term" value="F:DNA-binding transcription factor activity"/>
    <property type="evidence" value="ECO:0007669"/>
    <property type="project" value="InterPro"/>
</dbReference>
<dbReference type="InterPro" id="IPR005119">
    <property type="entry name" value="LysR_subst-bd"/>
</dbReference>
<evidence type="ECO:0000259" key="5">
    <source>
        <dbReference type="PROSITE" id="PS50931"/>
    </source>
</evidence>
<dbReference type="RefSeq" id="WP_338290442.1">
    <property type="nucleotide sequence ID" value="NZ_AP027272.1"/>
</dbReference>
<evidence type="ECO:0000256" key="3">
    <source>
        <dbReference type="ARBA" id="ARBA00023125"/>
    </source>
</evidence>
<evidence type="ECO:0000256" key="2">
    <source>
        <dbReference type="ARBA" id="ARBA00023015"/>
    </source>
</evidence>
<dbReference type="AlphaFoldDB" id="A0AA48HU57"/>
<dbReference type="Pfam" id="PF03466">
    <property type="entry name" value="LysR_substrate"/>
    <property type="match status" value="1"/>
</dbReference>
<dbReference type="FunFam" id="1.10.10.10:FF:000001">
    <property type="entry name" value="LysR family transcriptional regulator"/>
    <property type="match status" value="1"/>
</dbReference>
<keyword evidence="4" id="KW-0804">Transcription</keyword>
<dbReference type="PROSITE" id="PS50931">
    <property type="entry name" value="HTH_LYSR"/>
    <property type="match status" value="1"/>
</dbReference>
<dbReference type="EMBL" id="AP027272">
    <property type="protein sequence ID" value="BDX04645.1"/>
    <property type="molecule type" value="Genomic_DNA"/>
</dbReference>
<evidence type="ECO:0000313" key="7">
    <source>
        <dbReference type="Proteomes" id="UP001333710"/>
    </source>
</evidence>
<reference evidence="6" key="1">
    <citation type="submission" date="2023-01" db="EMBL/GenBank/DDBJ databases">
        <title>Complete genome sequence of Planctobacterium marinum strain Dej080120_11.</title>
        <authorList>
            <person name="Ueki S."/>
            <person name="Maruyama F."/>
        </authorList>
    </citation>
    <scope>NUCLEOTIDE SEQUENCE</scope>
    <source>
        <strain evidence="6">Dej080120_11</strain>
    </source>
</reference>
<proteinExistence type="inferred from homology"/>
<dbReference type="PANTHER" id="PTHR30126:SF81">
    <property type="entry name" value="HTH-TYPE TRANSCRIPTIONAL REGULATOR ILVY"/>
    <property type="match status" value="1"/>
</dbReference>
<dbReference type="SUPFAM" id="SSF46785">
    <property type="entry name" value="Winged helix' DNA-binding domain"/>
    <property type="match status" value="1"/>
</dbReference>
<dbReference type="InterPro" id="IPR036390">
    <property type="entry name" value="WH_DNA-bd_sf"/>
</dbReference>
<feature type="domain" description="HTH lysR-type" evidence="5">
    <location>
        <begin position="1"/>
        <end position="58"/>
    </location>
</feature>
<dbReference type="KEGG" id="pmaw:MACH26_01660"/>
<keyword evidence="3" id="KW-0238">DNA-binding</keyword>
<evidence type="ECO:0000256" key="1">
    <source>
        <dbReference type="ARBA" id="ARBA00009437"/>
    </source>
</evidence>
<accession>A0AA48HU57</accession>
<evidence type="ECO:0000256" key="4">
    <source>
        <dbReference type="ARBA" id="ARBA00023163"/>
    </source>
</evidence>
<gene>
    <name evidence="6" type="primary">ilvY</name>
    <name evidence="6" type="ORF">MACH26_01660</name>
</gene>
<dbReference type="NCBIfam" id="NF008722">
    <property type="entry name" value="PRK11716.1"/>
    <property type="match status" value="1"/>
</dbReference>
<dbReference type="Gene3D" id="1.10.10.10">
    <property type="entry name" value="Winged helix-like DNA-binding domain superfamily/Winged helix DNA-binding domain"/>
    <property type="match status" value="1"/>
</dbReference>
<comment type="similarity">
    <text evidence="1">Belongs to the LysR transcriptional regulatory family.</text>
</comment>
<dbReference type="Pfam" id="PF00126">
    <property type="entry name" value="HTH_1"/>
    <property type="match status" value="1"/>
</dbReference>
<dbReference type="InterPro" id="IPR036388">
    <property type="entry name" value="WH-like_DNA-bd_sf"/>
</dbReference>
<sequence>MDLRSLQIFKHLAQSLHFGKTAEAMYISPSTLSRTIQRLEDEVGSNLLVRDNRTARLTPAGQRFLQFAEEISQQWQAFQGDINEQMQALQGELSLFCTVTASISHLPPLLEGFRSSHPRVEIKLATGNPGESVQRVMEQTSDLAIAIHTPNFPVDLHFQHLDQVSLVMITPKKHSARKINEIVWSEEQMILPDTGPSKRIVHHWLSEQGIRPRVYASVGGNEAILSMVALGCGIAIVPEIVVQYSAIADRVNMIEINNIESYRLGLCCLEKRRSEPVIKAFFEQI</sequence>
<dbReference type="GO" id="GO:0000976">
    <property type="term" value="F:transcription cis-regulatory region binding"/>
    <property type="evidence" value="ECO:0007669"/>
    <property type="project" value="TreeGrafter"/>
</dbReference>
<dbReference type="Proteomes" id="UP001333710">
    <property type="component" value="Chromosome"/>
</dbReference>
<organism evidence="6 7">
    <name type="scientific">Planctobacterium marinum</name>
    <dbReference type="NCBI Taxonomy" id="1631968"/>
    <lineage>
        <taxon>Bacteria</taxon>
        <taxon>Pseudomonadati</taxon>
        <taxon>Pseudomonadota</taxon>
        <taxon>Gammaproteobacteria</taxon>
        <taxon>Alteromonadales</taxon>
        <taxon>Alteromonadaceae</taxon>
        <taxon>Planctobacterium</taxon>
    </lineage>
</organism>
<name>A0AA48HU57_9ALTE</name>
<protein>
    <submittedName>
        <fullName evidence="6">Transcriptional regulator IlvY</fullName>
    </submittedName>
</protein>